<name>A0A127B6U3_9EURY</name>
<dbReference type="AlphaFoldDB" id="A0A127B6U3"/>
<sequence length="83" mass="9861">MQGLEFNHGLYILIHNFALILKYLKITIERTGKKVKYDPRDMKVFWLIQWALNYYDIVQVGKGTPTDPSALWRILHLLRNCRA</sequence>
<reference evidence="2" key="1">
    <citation type="submission" date="2015-02" db="EMBL/GenBank/DDBJ databases">
        <title>Pyrococcus kukulkanii sp. nov., a novel hyperthermophilic archaeon isolated from a deep-sea hydrothermal vent at the Guaymas Basin.</title>
        <authorList>
            <person name="Oger P.M."/>
            <person name="Callac N."/>
            <person name="Jebbar M."/>
            <person name="Godfroy A."/>
        </authorList>
    </citation>
    <scope>NUCLEOTIDE SEQUENCE [LARGE SCALE GENOMIC DNA]</scope>
    <source>
        <strain evidence="2">NCB100</strain>
    </source>
</reference>
<organism evidence="1 2">
    <name type="scientific">Pyrococcus kukulkanii</name>
    <dbReference type="NCBI Taxonomy" id="1609559"/>
    <lineage>
        <taxon>Archaea</taxon>
        <taxon>Methanobacteriati</taxon>
        <taxon>Methanobacteriota</taxon>
        <taxon>Thermococci</taxon>
        <taxon>Thermococcales</taxon>
        <taxon>Thermococcaceae</taxon>
        <taxon>Pyrococcus</taxon>
    </lineage>
</organism>
<evidence type="ECO:0000313" key="2">
    <source>
        <dbReference type="Proteomes" id="UP000070587"/>
    </source>
</evidence>
<reference evidence="1 2" key="2">
    <citation type="journal article" date="2016" name="Int. J. Syst. Evol. Microbiol.">
        <title>Pyrococcus kukulkanii sp. nov., a hyperthermophilic, piezophilic archaeon isolated from a deep-sea hydrothermal vent.</title>
        <authorList>
            <person name="Callac N."/>
            <person name="Oger P."/>
            <person name="Lesongeur F."/>
            <person name="Rattray J.E."/>
            <person name="Vannier P."/>
            <person name="Michoud G."/>
            <person name="Beauverger M."/>
            <person name="Gayet N."/>
            <person name="Rouxel O."/>
            <person name="Jebbar M."/>
            <person name="Godfroy A."/>
        </authorList>
    </citation>
    <scope>NUCLEOTIDE SEQUENCE [LARGE SCALE GENOMIC DNA]</scope>
    <source>
        <strain evidence="1 2">NCB100</strain>
    </source>
</reference>
<protein>
    <submittedName>
        <fullName evidence="1">Uncharacterized protein</fullName>
    </submittedName>
</protein>
<dbReference type="Proteomes" id="UP000070587">
    <property type="component" value="Chromosome"/>
</dbReference>
<dbReference type="STRING" id="1609559.TQ32_00280"/>
<accession>A0A127B6U3</accession>
<evidence type="ECO:0000313" key="1">
    <source>
        <dbReference type="EMBL" id="AMM53101.1"/>
    </source>
</evidence>
<gene>
    <name evidence="1" type="ORF">TQ32_00280</name>
</gene>
<dbReference type="EMBL" id="CP010835">
    <property type="protein sequence ID" value="AMM53101.1"/>
    <property type="molecule type" value="Genomic_DNA"/>
</dbReference>
<dbReference type="PATRIC" id="fig|1609559.3.peg.59"/>
<dbReference type="KEGG" id="pyc:TQ32_00280"/>
<proteinExistence type="predicted"/>